<feature type="binding site" evidence="15">
    <location>
        <begin position="140"/>
        <end position="145"/>
    </location>
    <ligand>
        <name>S-adenosyl-L-methionine</name>
        <dbReference type="ChEBI" id="CHEBI:59789"/>
    </ligand>
</feature>
<dbReference type="GO" id="GO:0002939">
    <property type="term" value="P:tRNA N1-guanine methylation"/>
    <property type="evidence" value="ECO:0007669"/>
    <property type="project" value="TreeGrafter"/>
</dbReference>
<dbReference type="PANTHER" id="PTHR46417:SF1">
    <property type="entry name" value="TRNA (GUANINE-N(1)-)-METHYLTRANSFERASE"/>
    <property type="match status" value="1"/>
</dbReference>
<dbReference type="Pfam" id="PF00583">
    <property type="entry name" value="Acetyltransf_1"/>
    <property type="match status" value="1"/>
</dbReference>
<protein>
    <recommendedName>
        <fullName evidence="6 15">tRNA (guanine-N(1)-)-methyltransferase</fullName>
        <ecNumber evidence="5 15">2.1.1.228</ecNumber>
    </recommendedName>
    <alternativeName>
        <fullName evidence="12 15">M1G-methyltransferase</fullName>
    </alternativeName>
    <alternativeName>
        <fullName evidence="13 15">tRNA [GM37] methyltransferase</fullName>
    </alternativeName>
</protein>
<evidence type="ECO:0000256" key="15">
    <source>
        <dbReference type="HAMAP-Rule" id="MF_00605"/>
    </source>
</evidence>
<dbReference type="GO" id="GO:0016747">
    <property type="term" value="F:acyltransferase activity, transferring groups other than amino-acyl groups"/>
    <property type="evidence" value="ECO:0007669"/>
    <property type="project" value="InterPro"/>
</dbReference>
<evidence type="ECO:0000256" key="6">
    <source>
        <dbReference type="ARBA" id="ARBA00014679"/>
    </source>
</evidence>
<keyword evidence="10 15" id="KW-0949">S-adenosyl-L-methionine</keyword>
<proteinExistence type="inferred from homology"/>
<evidence type="ECO:0000313" key="17">
    <source>
        <dbReference type="EMBL" id="SSA41919.1"/>
    </source>
</evidence>
<comment type="similarity">
    <text evidence="3 15">Belongs to the RNA methyltransferase TrmD family.</text>
</comment>
<dbReference type="InterPro" id="IPR016009">
    <property type="entry name" value="tRNA_MeTrfase_TRMD/TRM10"/>
</dbReference>
<dbReference type="Gene3D" id="3.40.1280.10">
    <property type="match status" value="1"/>
</dbReference>
<evidence type="ECO:0000256" key="4">
    <source>
        <dbReference type="ARBA" id="ARBA00011738"/>
    </source>
</evidence>
<evidence type="ECO:0000313" key="18">
    <source>
        <dbReference type="Proteomes" id="UP000250222"/>
    </source>
</evidence>
<evidence type="ECO:0000256" key="1">
    <source>
        <dbReference type="ARBA" id="ARBA00002634"/>
    </source>
</evidence>
<gene>
    <name evidence="15" type="primary">trmD</name>
    <name evidence="17" type="ORF">SAMN05216184_105161</name>
</gene>
<dbReference type="FunFam" id="3.40.1280.10:FF:000001">
    <property type="entry name" value="tRNA (guanine-N(1)-)-methyltransferase"/>
    <property type="match status" value="1"/>
</dbReference>
<dbReference type="Proteomes" id="UP000250222">
    <property type="component" value="Unassembled WGS sequence"/>
</dbReference>
<name>A0A2Y9AHA9_9MICO</name>
<evidence type="ECO:0000256" key="11">
    <source>
        <dbReference type="ARBA" id="ARBA00022694"/>
    </source>
</evidence>
<reference evidence="17 18" key="1">
    <citation type="submission" date="2016-10" db="EMBL/GenBank/DDBJ databases">
        <authorList>
            <person name="Cai Z."/>
        </authorList>
    </citation>
    <scope>NUCLEOTIDE SEQUENCE [LARGE SCALE GENOMIC DNA]</scope>
    <source>
        <strain evidence="17 18">CGMCC 1.10826</strain>
    </source>
</reference>
<evidence type="ECO:0000256" key="12">
    <source>
        <dbReference type="ARBA" id="ARBA00029736"/>
    </source>
</evidence>
<comment type="function">
    <text evidence="1 15">Specifically methylates guanosine-37 in various tRNAs.</text>
</comment>
<feature type="binding site" evidence="15">
    <location>
        <position position="114"/>
    </location>
    <ligand>
        <name>S-adenosyl-L-methionine</name>
        <dbReference type="ChEBI" id="CHEBI:59789"/>
    </ligand>
</feature>
<dbReference type="EC" id="2.1.1.228" evidence="5 15"/>
<dbReference type="InterPro" id="IPR029026">
    <property type="entry name" value="tRNA_m1G_MTases_N"/>
</dbReference>
<dbReference type="NCBIfam" id="NF000648">
    <property type="entry name" value="PRK00026.1"/>
    <property type="match status" value="1"/>
</dbReference>
<keyword evidence="7 15" id="KW-0963">Cytoplasm</keyword>
<dbReference type="PANTHER" id="PTHR46417">
    <property type="entry name" value="TRNA (GUANINE-N(1)-)-METHYLTRANSFERASE"/>
    <property type="match status" value="1"/>
</dbReference>
<dbReference type="NCBIfam" id="TIGR00088">
    <property type="entry name" value="trmD"/>
    <property type="match status" value="1"/>
</dbReference>
<evidence type="ECO:0000256" key="2">
    <source>
        <dbReference type="ARBA" id="ARBA00004496"/>
    </source>
</evidence>
<comment type="subcellular location">
    <subcellularLocation>
        <location evidence="2 15">Cytoplasm</location>
    </subcellularLocation>
</comment>
<keyword evidence="18" id="KW-1185">Reference proteome</keyword>
<dbReference type="AlphaFoldDB" id="A0A2Y9AHA9"/>
<feature type="domain" description="N-acetyltransferase" evidence="16">
    <location>
        <begin position="263"/>
        <end position="435"/>
    </location>
</feature>
<evidence type="ECO:0000256" key="5">
    <source>
        <dbReference type="ARBA" id="ARBA00012807"/>
    </source>
</evidence>
<dbReference type="OrthoDB" id="9807416at2"/>
<dbReference type="InterPro" id="IPR000182">
    <property type="entry name" value="GNAT_dom"/>
</dbReference>
<evidence type="ECO:0000256" key="13">
    <source>
        <dbReference type="ARBA" id="ARBA00033392"/>
    </source>
</evidence>
<dbReference type="InterPro" id="IPR029028">
    <property type="entry name" value="Alpha/beta_knot_MTases"/>
</dbReference>
<dbReference type="GO" id="GO:0052906">
    <property type="term" value="F:tRNA (guanine(37)-N1)-methyltransferase activity"/>
    <property type="evidence" value="ECO:0007669"/>
    <property type="project" value="UniProtKB-UniRule"/>
</dbReference>
<keyword evidence="8 15" id="KW-0489">Methyltransferase</keyword>
<evidence type="ECO:0000259" key="16">
    <source>
        <dbReference type="PROSITE" id="PS51186"/>
    </source>
</evidence>
<evidence type="ECO:0000256" key="10">
    <source>
        <dbReference type="ARBA" id="ARBA00022691"/>
    </source>
</evidence>
<evidence type="ECO:0000256" key="8">
    <source>
        <dbReference type="ARBA" id="ARBA00022603"/>
    </source>
</evidence>
<dbReference type="HAMAP" id="MF_00605">
    <property type="entry name" value="TrmD"/>
    <property type="match status" value="1"/>
</dbReference>
<organism evidence="17 18">
    <name type="scientific">Georgenia satyanarayanai</name>
    <dbReference type="NCBI Taxonomy" id="860221"/>
    <lineage>
        <taxon>Bacteria</taxon>
        <taxon>Bacillati</taxon>
        <taxon>Actinomycetota</taxon>
        <taxon>Actinomycetes</taxon>
        <taxon>Micrococcales</taxon>
        <taxon>Bogoriellaceae</taxon>
        <taxon>Georgenia</taxon>
    </lineage>
</organism>
<sequence length="437" mass="46612">MRIDVLTIFPDYLAPLELSLVGKARQSGLLDLAVHDLRAWTTDRHRTVDDTPFGGGAGMVMRPDVWGTALDTVLGDDADGDGTVLLVPSPAGEVFTQRTAEELAGARRLVLACGRYEGIDARVAEHYATRPGVTVREVSIGDYVLNGGEVAALVVVEAVARLLPGVVGNPESLVEESHGAAGLLEYPVYTKPPAWRDLPVPEVLTSGHHAKVTRWRRDRALERTAARRPDLLERLAPEALDREDRRVLAGLGWYVGPAGPRRAQVRPADPDDVAALAALAAVTFPLACPPSLGAEAIAAHVATQLDVDSFARFLTDPRRLLHVAADEDTGALLGYTMVVLDSPAPGQEESAGVAELSKCYVHPDVHGGGLAARLVAAATDAAAQHGARELWLGTNVANRRARRFYERCGFAVVGRRTYDVGGVPNDDVVMSTPVSVP</sequence>
<accession>A0A2Y9AHA9</accession>
<evidence type="ECO:0000256" key="7">
    <source>
        <dbReference type="ARBA" id="ARBA00022490"/>
    </source>
</evidence>
<dbReference type="SUPFAM" id="SSF55729">
    <property type="entry name" value="Acyl-CoA N-acyltransferases (Nat)"/>
    <property type="match status" value="1"/>
</dbReference>
<dbReference type="FunFam" id="1.10.1270.20:FF:000002">
    <property type="entry name" value="tRNA (guanine-N(1)-)-methyltransferase"/>
    <property type="match status" value="1"/>
</dbReference>
<dbReference type="Pfam" id="PF01746">
    <property type="entry name" value="tRNA_m1G_MT"/>
    <property type="match status" value="1"/>
</dbReference>
<comment type="catalytic activity">
    <reaction evidence="14 15">
        <text>guanosine(37) in tRNA + S-adenosyl-L-methionine = N(1)-methylguanosine(37) in tRNA + S-adenosyl-L-homocysteine + H(+)</text>
        <dbReference type="Rhea" id="RHEA:36899"/>
        <dbReference type="Rhea" id="RHEA-COMP:10145"/>
        <dbReference type="Rhea" id="RHEA-COMP:10147"/>
        <dbReference type="ChEBI" id="CHEBI:15378"/>
        <dbReference type="ChEBI" id="CHEBI:57856"/>
        <dbReference type="ChEBI" id="CHEBI:59789"/>
        <dbReference type="ChEBI" id="CHEBI:73542"/>
        <dbReference type="ChEBI" id="CHEBI:74269"/>
        <dbReference type="EC" id="2.1.1.228"/>
    </reaction>
</comment>
<dbReference type="EMBL" id="UETB01000005">
    <property type="protein sequence ID" value="SSA41919.1"/>
    <property type="molecule type" value="Genomic_DNA"/>
</dbReference>
<dbReference type="CDD" id="cd18080">
    <property type="entry name" value="TrmD-like"/>
    <property type="match status" value="1"/>
</dbReference>
<comment type="subunit">
    <text evidence="4 15">Homodimer.</text>
</comment>
<dbReference type="Gene3D" id="3.40.630.30">
    <property type="match status" value="1"/>
</dbReference>
<dbReference type="InterPro" id="IPR016181">
    <property type="entry name" value="Acyl_CoA_acyltransferase"/>
</dbReference>
<evidence type="ECO:0000256" key="14">
    <source>
        <dbReference type="ARBA" id="ARBA00047783"/>
    </source>
</evidence>
<evidence type="ECO:0000256" key="9">
    <source>
        <dbReference type="ARBA" id="ARBA00022679"/>
    </source>
</evidence>
<dbReference type="SUPFAM" id="SSF75217">
    <property type="entry name" value="alpha/beta knot"/>
    <property type="match status" value="1"/>
</dbReference>
<evidence type="ECO:0000256" key="3">
    <source>
        <dbReference type="ARBA" id="ARBA00007630"/>
    </source>
</evidence>
<dbReference type="PROSITE" id="PS51186">
    <property type="entry name" value="GNAT"/>
    <property type="match status" value="1"/>
</dbReference>
<keyword evidence="9 15" id="KW-0808">Transferase</keyword>
<dbReference type="RefSeq" id="WP_110852347.1">
    <property type="nucleotide sequence ID" value="NZ_QKLZ01000005.1"/>
</dbReference>
<keyword evidence="11 15" id="KW-0819">tRNA processing</keyword>
<dbReference type="Gene3D" id="1.10.1270.20">
    <property type="entry name" value="tRNA(m1g37)methyltransferase, domain 2"/>
    <property type="match status" value="1"/>
</dbReference>
<dbReference type="GO" id="GO:0005829">
    <property type="term" value="C:cytosol"/>
    <property type="evidence" value="ECO:0007669"/>
    <property type="project" value="TreeGrafter"/>
</dbReference>
<dbReference type="InterPro" id="IPR002649">
    <property type="entry name" value="tRNA_m1G_MeTrfase_TrmD"/>
</dbReference>
<dbReference type="CDD" id="cd04301">
    <property type="entry name" value="NAT_SF"/>
    <property type="match status" value="1"/>
</dbReference>
<dbReference type="InterPro" id="IPR023148">
    <property type="entry name" value="tRNA_m1G_MeTrfase_C_sf"/>
</dbReference>